<evidence type="ECO:0000313" key="3">
    <source>
        <dbReference type="Proteomes" id="UP000617634"/>
    </source>
</evidence>
<dbReference type="AlphaFoldDB" id="A0A931HD19"/>
<accession>A0A931HD19</accession>
<organism evidence="2 3">
    <name type="scientific">Novosphingobium aureum</name>
    <dbReference type="NCBI Taxonomy" id="2792964"/>
    <lineage>
        <taxon>Bacteria</taxon>
        <taxon>Pseudomonadati</taxon>
        <taxon>Pseudomonadota</taxon>
        <taxon>Alphaproteobacteria</taxon>
        <taxon>Sphingomonadales</taxon>
        <taxon>Sphingomonadaceae</taxon>
        <taxon>Novosphingobium</taxon>
    </lineage>
</organism>
<proteinExistence type="predicted"/>
<dbReference type="Proteomes" id="UP000617634">
    <property type="component" value="Unassembled WGS sequence"/>
</dbReference>
<comment type="caution">
    <text evidence="2">The sequence shown here is derived from an EMBL/GenBank/DDBJ whole genome shotgun (WGS) entry which is preliminary data.</text>
</comment>
<sequence>MTGPIFITGASRSGTELLRAVLNRHPEVHITGESHYFADPRARLADPARPTPREREALLDHFMRVSMHGYGLPISPTQGPGRARLEQAWAREGQGADALFTASCRANAALEGKVRWGEKTPRHLYCIDQILAAFPEAKIIVCQRDPRAAVISYRDWRNNWFDRSQLGASELAAVEQEERRARRSYNLTIASLLWRSAIEAGRAAQARHGTDKVRLHRYEDLVENPQSTVRAITDWLGLPFTNDVLNVNIVNSSYTKIANSRGIDPRVGSRWREKICKNEAAYIELLTSKHMQDSGYEREYGRPSARFLAIEIAKLAPATARIALANHARMGSPLKFISERMRSLVQSA</sequence>
<dbReference type="SUPFAM" id="SSF52540">
    <property type="entry name" value="P-loop containing nucleoside triphosphate hydrolases"/>
    <property type="match status" value="1"/>
</dbReference>
<keyword evidence="1" id="KW-0808">Transferase</keyword>
<dbReference type="Pfam" id="PF13469">
    <property type="entry name" value="Sulfotransfer_3"/>
    <property type="match status" value="1"/>
</dbReference>
<dbReference type="PANTHER" id="PTHR12788">
    <property type="entry name" value="PROTEIN-TYROSINE SULFOTRANSFERASE 2"/>
    <property type="match status" value="1"/>
</dbReference>
<name>A0A931HD19_9SPHN</name>
<dbReference type="RefSeq" id="WP_197164248.1">
    <property type="nucleotide sequence ID" value="NZ_JADZGI010000001.1"/>
</dbReference>
<gene>
    <name evidence="2" type="ORF">I5E68_12855</name>
</gene>
<evidence type="ECO:0000256" key="1">
    <source>
        <dbReference type="ARBA" id="ARBA00022679"/>
    </source>
</evidence>
<evidence type="ECO:0000313" key="2">
    <source>
        <dbReference type="EMBL" id="MBH0113835.1"/>
    </source>
</evidence>
<dbReference type="InterPro" id="IPR026634">
    <property type="entry name" value="TPST-like"/>
</dbReference>
<dbReference type="PANTHER" id="PTHR12788:SF10">
    <property type="entry name" value="PROTEIN-TYROSINE SULFOTRANSFERASE"/>
    <property type="match status" value="1"/>
</dbReference>
<dbReference type="GO" id="GO:0008476">
    <property type="term" value="F:protein-tyrosine sulfotransferase activity"/>
    <property type="evidence" value="ECO:0007669"/>
    <property type="project" value="InterPro"/>
</dbReference>
<dbReference type="Gene3D" id="3.40.50.300">
    <property type="entry name" value="P-loop containing nucleotide triphosphate hydrolases"/>
    <property type="match status" value="1"/>
</dbReference>
<dbReference type="EMBL" id="JADZGI010000001">
    <property type="protein sequence ID" value="MBH0113835.1"/>
    <property type="molecule type" value="Genomic_DNA"/>
</dbReference>
<keyword evidence="3" id="KW-1185">Reference proteome</keyword>
<reference evidence="2" key="1">
    <citation type="submission" date="2020-11" db="EMBL/GenBank/DDBJ databases">
        <title>Novosphingobium aureum sp. nov., a marine bacterium isolated from sediment of a salt flat.</title>
        <authorList>
            <person name="Yoo Y."/>
            <person name="Kim J.-J."/>
        </authorList>
    </citation>
    <scope>NUCLEOTIDE SEQUENCE</scope>
    <source>
        <strain evidence="2">YJ-S2-02</strain>
    </source>
</reference>
<protein>
    <submittedName>
        <fullName evidence="2">Sulfotransferase</fullName>
    </submittedName>
</protein>
<dbReference type="InterPro" id="IPR027417">
    <property type="entry name" value="P-loop_NTPase"/>
</dbReference>